<comment type="subcellular location">
    <subcellularLocation>
        <location evidence="1">Cell membrane</location>
        <topology evidence="1">Multi-pass membrane protein</topology>
    </subcellularLocation>
</comment>
<gene>
    <name evidence="8" type="ORF">IGS67_08370</name>
</gene>
<keyword evidence="4 7" id="KW-1133">Transmembrane helix</keyword>
<keyword evidence="5 7" id="KW-0472">Membrane</keyword>
<feature type="transmembrane region" description="Helical" evidence="7">
    <location>
        <begin position="860"/>
        <end position="880"/>
    </location>
</feature>
<feature type="transmembrane region" description="Helical" evidence="7">
    <location>
        <begin position="790"/>
        <end position="812"/>
    </location>
</feature>
<dbReference type="EMBL" id="JACZDF010000003">
    <property type="protein sequence ID" value="MBD9699503.1"/>
    <property type="molecule type" value="Genomic_DNA"/>
</dbReference>
<feature type="transmembrane region" description="Helical" evidence="7">
    <location>
        <begin position="739"/>
        <end position="758"/>
    </location>
</feature>
<protein>
    <submittedName>
        <fullName evidence="8">Flippase-like domain-containing protein</fullName>
    </submittedName>
</protein>
<feature type="transmembrane region" description="Helical" evidence="7">
    <location>
        <begin position="155"/>
        <end position="182"/>
    </location>
</feature>
<feature type="transmembrane region" description="Helical" evidence="7">
    <location>
        <begin position="819"/>
        <end position="840"/>
    </location>
</feature>
<dbReference type="InterPro" id="IPR011009">
    <property type="entry name" value="Kinase-like_dom_sf"/>
</dbReference>
<organism evidence="8 9">
    <name type="scientific">Flavimobilis rhizosphaerae</name>
    <dbReference type="NCBI Taxonomy" id="2775421"/>
    <lineage>
        <taxon>Bacteria</taxon>
        <taxon>Bacillati</taxon>
        <taxon>Actinomycetota</taxon>
        <taxon>Actinomycetes</taxon>
        <taxon>Micrococcales</taxon>
        <taxon>Jonesiaceae</taxon>
        <taxon>Flavimobilis</taxon>
    </lineage>
</organism>
<evidence type="ECO:0000256" key="6">
    <source>
        <dbReference type="SAM" id="MobiDB-lite"/>
    </source>
</evidence>
<feature type="region of interest" description="Disordered" evidence="6">
    <location>
        <begin position="1"/>
        <end position="67"/>
    </location>
</feature>
<dbReference type="PANTHER" id="PTHR39087">
    <property type="entry name" value="UPF0104 MEMBRANE PROTEIN MJ1595"/>
    <property type="match status" value="1"/>
</dbReference>
<dbReference type="SUPFAM" id="SSF56112">
    <property type="entry name" value="Protein kinase-like (PK-like)"/>
    <property type="match status" value="1"/>
</dbReference>
<evidence type="ECO:0000313" key="8">
    <source>
        <dbReference type="EMBL" id="MBD9699503.1"/>
    </source>
</evidence>
<feature type="transmembrane region" description="Helical" evidence="7">
    <location>
        <begin position="218"/>
        <end position="235"/>
    </location>
</feature>
<dbReference type="Proteomes" id="UP000642107">
    <property type="component" value="Unassembled WGS sequence"/>
</dbReference>
<evidence type="ECO:0000256" key="4">
    <source>
        <dbReference type="ARBA" id="ARBA00022989"/>
    </source>
</evidence>
<evidence type="ECO:0000256" key="5">
    <source>
        <dbReference type="ARBA" id="ARBA00023136"/>
    </source>
</evidence>
<evidence type="ECO:0000256" key="7">
    <source>
        <dbReference type="SAM" id="Phobius"/>
    </source>
</evidence>
<keyword evidence="3 7" id="KW-0812">Transmembrane</keyword>
<proteinExistence type="predicted"/>
<accession>A0ABR9DQW6</accession>
<sequence>MPSSPSTPDAPTHVDAPDAGPTPDASPDAPHPSRTHEVGTYVRGPRLARPRLPDPGEPGHVRLVDAPSNRVRRPKDALGIVLALLGIALVILLTIFAHATTVGVQQDVQGFSRLLAQILTLPVVLLEGIVTLGAPLMVLGELLWRRNLRQVVESLLAAGLGLLLALLTYAAVTTFGAVSLIAGLTISVGGQPTLSLPAYVAAIVGLLVGAGPRTRRRSVAWSWNLLWFTLAIYLITGQVSLAGVLLMLLVGRVAGLTVRYVSGVRSERAHGPTLVDGVRRAGFEPTALVRVRDLSDRPHDVVQDIAPEGTAPLRRSGPWWSGSALGTPEPSPFDEATLALMRSSDHRIYSMTTAERDRLDVVVLDGERQVVGMLARTWRSLRMRGIEGRSAISLRQIAERAALLQYSAQAAGVRTPELLGVSAADDSMILVQEHVDGSLPLRDVPELVLDDATLAECWRQLLRAHDAGLAHRSLTADVVLVGHDPDGQPEVWLTGWENGDIASTELARRVDLTQMLALLALRVGPERALASVTGLVPDDEIEALGPLLQTIALPTATREEIRRSKSDVLDRLRDEIVARLPEANVEPLRLVRFGARSVVTAVLAIVAVSVLVTKIKFDQIADAVSQANPWWAVAAFAIGCLTWLGAALALMAFSPARLSLWKTTLTQVAASYVSVAAPAGIGPAALNLRLLTRAGTSGTLAAASVGLVQVAQIVVTVVILVILAAATGDGGLLRQLPSATVLVALGIVAALVASMFLVPGVRRWVGTKIEPLVTQTWPRLSTILSSPRRIMIGLAGNALMSLGYIFAFAASLKAFGLDVAIIDSAVIYLLGNTAGAAVPVPGGIGAVEGALTLGLQLTAGVLPAVGATAVMLFRVMTFWLRIPIGAVAMRILQRSGDL</sequence>
<dbReference type="Pfam" id="PF03706">
    <property type="entry name" value="LPG_synthase_TM"/>
    <property type="match status" value="1"/>
</dbReference>
<feature type="compositionally biased region" description="Basic and acidic residues" evidence="6">
    <location>
        <begin position="51"/>
        <end position="63"/>
    </location>
</feature>
<feature type="transmembrane region" description="Helical" evidence="7">
    <location>
        <begin position="665"/>
        <end position="686"/>
    </location>
</feature>
<evidence type="ECO:0000256" key="2">
    <source>
        <dbReference type="ARBA" id="ARBA00022475"/>
    </source>
</evidence>
<keyword evidence="9" id="KW-1185">Reference proteome</keyword>
<feature type="transmembrane region" description="Helical" evidence="7">
    <location>
        <begin position="77"/>
        <end position="99"/>
    </location>
</feature>
<evidence type="ECO:0000256" key="1">
    <source>
        <dbReference type="ARBA" id="ARBA00004651"/>
    </source>
</evidence>
<dbReference type="PANTHER" id="PTHR39087:SF2">
    <property type="entry name" value="UPF0104 MEMBRANE PROTEIN MJ1595"/>
    <property type="match status" value="1"/>
</dbReference>
<feature type="transmembrane region" description="Helical" evidence="7">
    <location>
        <begin position="706"/>
        <end position="727"/>
    </location>
</feature>
<evidence type="ECO:0000313" key="9">
    <source>
        <dbReference type="Proteomes" id="UP000642107"/>
    </source>
</evidence>
<comment type="caution">
    <text evidence="8">The sequence shown here is derived from an EMBL/GenBank/DDBJ whole genome shotgun (WGS) entry which is preliminary data.</text>
</comment>
<feature type="transmembrane region" description="Helical" evidence="7">
    <location>
        <begin position="598"/>
        <end position="617"/>
    </location>
</feature>
<dbReference type="RefSeq" id="WP_192279550.1">
    <property type="nucleotide sequence ID" value="NZ_JACZDF010000003.1"/>
</dbReference>
<dbReference type="InterPro" id="IPR022791">
    <property type="entry name" value="L-PG_synthase/AglD"/>
</dbReference>
<keyword evidence="2" id="KW-1003">Cell membrane</keyword>
<name>A0ABR9DQW6_9MICO</name>
<feature type="transmembrane region" description="Helical" evidence="7">
    <location>
        <begin position="629"/>
        <end position="653"/>
    </location>
</feature>
<evidence type="ECO:0000256" key="3">
    <source>
        <dbReference type="ARBA" id="ARBA00022692"/>
    </source>
</evidence>
<feature type="transmembrane region" description="Helical" evidence="7">
    <location>
        <begin position="119"/>
        <end position="143"/>
    </location>
</feature>
<feature type="transmembrane region" description="Helical" evidence="7">
    <location>
        <begin position="194"/>
        <end position="211"/>
    </location>
</feature>
<reference evidence="8 9" key="1">
    <citation type="submission" date="2020-09" db="EMBL/GenBank/DDBJ databases">
        <title>Flavimobilis rhizosphaerae sp. nov., isolated from rhizosphere soil of Spartina alterniflora.</title>
        <authorList>
            <person name="Hanqin C."/>
        </authorList>
    </citation>
    <scope>NUCLEOTIDE SEQUENCE [LARGE SCALE GENOMIC DNA]</scope>
    <source>
        <strain evidence="8 9">GY 10621</strain>
    </source>
</reference>